<dbReference type="Pfam" id="PF00082">
    <property type="entry name" value="Peptidase_S8"/>
    <property type="match status" value="1"/>
</dbReference>
<feature type="domain" description="Peptidase S8/S53" evidence="7">
    <location>
        <begin position="74"/>
        <end position="501"/>
    </location>
</feature>
<dbReference type="InterPro" id="IPR000209">
    <property type="entry name" value="Peptidase_S8/S53_dom"/>
</dbReference>
<sequence length="543" mass="60567">MKYLVTLKSTVFFGLISISFIVFGQNQNTEKDTSIYISEAPDNWFNKSFGMDAIRGVETELAYKILEGKKSSPVIVAVIDSGVDPDHEDLAEVMWVNEDEIPENGIDDDGNGYIDDIHGWNFIGGKDENVIRDTYELTREYKRLTEKFDNIQDKDKENDPEYDYYLAVKKQFEAQKGQIVKQYEGFKGFYSSYERYSKALKEHFDTDSLTSELVMSLETKDESLLMAKNFMGYVYSQEISPEQLAEAKDYFTTAIEYGYNTEYDSRKIVGDSIENVNERFYGNNDVEGGFAFHGTFVAGVIGAIRNNGIGIDGVADNVKIMAVRAVPNGDERDKDVANAIYYAVDNGARIINMSFGKSFSPNREVVEKAVKYAEENNVLLVHAAGNSSKDIDEKDNFPTRFYLDGSEASNWLEVGALNWKPEKEMVGSFSNYGDKTVDLFAPGVDIYSTSPDNNYKIASGTSFSAPVTSGAAAILMSYFPNLKASEVKDILVKTTTDLSDSSVILPGSEDEVKFGELSRSGGVLNIYKAVLLAEKKIESPLKK</sequence>
<comment type="caution">
    <text evidence="8">The sequence shown here is derived from an EMBL/GenBank/DDBJ whole genome shotgun (WGS) entry which is preliminary data.</text>
</comment>
<evidence type="ECO:0000256" key="1">
    <source>
        <dbReference type="ARBA" id="ARBA00011073"/>
    </source>
</evidence>
<dbReference type="PROSITE" id="PS00138">
    <property type="entry name" value="SUBTILASE_SER"/>
    <property type="match status" value="1"/>
</dbReference>
<feature type="active site" description="Charge relay system" evidence="5">
    <location>
        <position position="80"/>
    </location>
</feature>
<name>A0ABT3RU17_9BACT</name>
<feature type="active site" description="Charge relay system" evidence="5">
    <location>
        <position position="462"/>
    </location>
</feature>
<dbReference type="CDD" id="cd07483">
    <property type="entry name" value="Peptidases_S8_Subtilisin_Novo-like"/>
    <property type="match status" value="1"/>
</dbReference>
<dbReference type="SUPFAM" id="SSF52743">
    <property type="entry name" value="Subtilisin-like"/>
    <property type="match status" value="1"/>
</dbReference>
<evidence type="ECO:0000256" key="5">
    <source>
        <dbReference type="PROSITE-ProRule" id="PRU01240"/>
    </source>
</evidence>
<organism evidence="8 9">
    <name type="scientific">Mangrovivirga halotolerans</name>
    <dbReference type="NCBI Taxonomy" id="2993936"/>
    <lineage>
        <taxon>Bacteria</taxon>
        <taxon>Pseudomonadati</taxon>
        <taxon>Bacteroidota</taxon>
        <taxon>Cytophagia</taxon>
        <taxon>Cytophagales</taxon>
        <taxon>Mangrovivirgaceae</taxon>
        <taxon>Mangrovivirga</taxon>
    </lineage>
</organism>
<accession>A0ABT3RU17</accession>
<dbReference type="PROSITE" id="PS00137">
    <property type="entry name" value="SUBTILASE_HIS"/>
    <property type="match status" value="1"/>
</dbReference>
<keyword evidence="4 5" id="KW-0720">Serine protease</keyword>
<evidence type="ECO:0000259" key="7">
    <source>
        <dbReference type="Pfam" id="PF00082"/>
    </source>
</evidence>
<evidence type="ECO:0000256" key="3">
    <source>
        <dbReference type="ARBA" id="ARBA00022801"/>
    </source>
</evidence>
<feature type="active site" description="Charge relay system" evidence="5">
    <location>
        <position position="293"/>
    </location>
</feature>
<dbReference type="RefSeq" id="WP_266057835.1">
    <property type="nucleotide sequence ID" value="NZ_JAPFQN010000009.1"/>
</dbReference>
<keyword evidence="9" id="KW-1185">Reference proteome</keyword>
<evidence type="ECO:0000256" key="6">
    <source>
        <dbReference type="RuleBase" id="RU003355"/>
    </source>
</evidence>
<dbReference type="PANTHER" id="PTHR43399:SF4">
    <property type="entry name" value="CELL WALL-ASSOCIATED PROTEASE"/>
    <property type="match status" value="1"/>
</dbReference>
<proteinExistence type="inferred from homology"/>
<keyword evidence="2 5" id="KW-0645">Protease</keyword>
<dbReference type="PRINTS" id="PR00723">
    <property type="entry name" value="SUBTILISIN"/>
</dbReference>
<dbReference type="PROSITE" id="PS00136">
    <property type="entry name" value="SUBTILASE_ASP"/>
    <property type="match status" value="1"/>
</dbReference>
<dbReference type="InterPro" id="IPR023827">
    <property type="entry name" value="Peptidase_S8_Asp-AS"/>
</dbReference>
<dbReference type="EMBL" id="JAPFQN010000009">
    <property type="protein sequence ID" value="MCX2745279.1"/>
    <property type="molecule type" value="Genomic_DNA"/>
</dbReference>
<evidence type="ECO:0000313" key="8">
    <source>
        <dbReference type="EMBL" id="MCX2745279.1"/>
    </source>
</evidence>
<dbReference type="InterPro" id="IPR023828">
    <property type="entry name" value="Peptidase_S8_Ser-AS"/>
</dbReference>
<gene>
    <name evidence="8" type="ORF">OO013_15480</name>
</gene>
<keyword evidence="3 5" id="KW-0378">Hydrolase</keyword>
<dbReference type="PANTHER" id="PTHR43399">
    <property type="entry name" value="SUBTILISIN-RELATED"/>
    <property type="match status" value="1"/>
</dbReference>
<evidence type="ECO:0000313" key="9">
    <source>
        <dbReference type="Proteomes" id="UP001209885"/>
    </source>
</evidence>
<dbReference type="InterPro" id="IPR022398">
    <property type="entry name" value="Peptidase_S8_His-AS"/>
</dbReference>
<evidence type="ECO:0000256" key="2">
    <source>
        <dbReference type="ARBA" id="ARBA00022670"/>
    </source>
</evidence>
<dbReference type="Proteomes" id="UP001209885">
    <property type="component" value="Unassembled WGS sequence"/>
</dbReference>
<reference evidence="8 9" key="1">
    <citation type="submission" date="2022-11" db="EMBL/GenBank/DDBJ databases">
        <title>The characterization of three novel Bacteroidetes species and genomic analysis of their roles in tidal elemental geochemical cycles.</title>
        <authorList>
            <person name="Ma K."/>
        </authorList>
    </citation>
    <scope>NUCLEOTIDE SEQUENCE [LARGE SCALE GENOMIC DNA]</scope>
    <source>
        <strain evidence="8 9">M17</strain>
    </source>
</reference>
<comment type="similarity">
    <text evidence="1 5 6">Belongs to the peptidase S8 family.</text>
</comment>
<dbReference type="InterPro" id="IPR051048">
    <property type="entry name" value="Peptidase_S8/S53_subtilisin"/>
</dbReference>
<dbReference type="InterPro" id="IPR034080">
    <property type="entry name" value="Protease_P7-like_dom"/>
</dbReference>
<dbReference type="InterPro" id="IPR036852">
    <property type="entry name" value="Peptidase_S8/S53_dom_sf"/>
</dbReference>
<evidence type="ECO:0000256" key="4">
    <source>
        <dbReference type="ARBA" id="ARBA00022825"/>
    </source>
</evidence>
<dbReference type="Gene3D" id="3.40.50.200">
    <property type="entry name" value="Peptidase S8/S53 domain"/>
    <property type="match status" value="2"/>
</dbReference>
<dbReference type="PROSITE" id="PS51892">
    <property type="entry name" value="SUBTILASE"/>
    <property type="match status" value="1"/>
</dbReference>
<dbReference type="InterPro" id="IPR015500">
    <property type="entry name" value="Peptidase_S8_subtilisin-rel"/>
</dbReference>
<protein>
    <submittedName>
        <fullName evidence="8">S8 family serine peptidase</fullName>
    </submittedName>
</protein>